<organism evidence="11 12">
    <name type="scientific">Periplaneta americana</name>
    <name type="common">American cockroach</name>
    <name type="synonym">Blatta americana</name>
    <dbReference type="NCBI Taxonomy" id="6978"/>
    <lineage>
        <taxon>Eukaryota</taxon>
        <taxon>Metazoa</taxon>
        <taxon>Ecdysozoa</taxon>
        <taxon>Arthropoda</taxon>
        <taxon>Hexapoda</taxon>
        <taxon>Insecta</taxon>
        <taxon>Pterygota</taxon>
        <taxon>Neoptera</taxon>
        <taxon>Polyneoptera</taxon>
        <taxon>Dictyoptera</taxon>
        <taxon>Blattodea</taxon>
        <taxon>Blattoidea</taxon>
        <taxon>Blattidae</taxon>
        <taxon>Blattinae</taxon>
        <taxon>Periplaneta</taxon>
    </lineage>
</organism>
<comment type="similarity">
    <text evidence="2">Belongs to the SNAPC3/SRD2 family.</text>
</comment>
<gene>
    <name evidence="11" type="ORF">ANN_15341</name>
</gene>
<evidence type="ECO:0000256" key="2">
    <source>
        <dbReference type="ARBA" id="ARBA00010410"/>
    </source>
</evidence>
<keyword evidence="6" id="KW-0804">Transcription</keyword>
<dbReference type="PANTHER" id="PTHR13421:SF16">
    <property type="entry name" value="SNRNA-ACTIVATING PROTEIN COMPLEX SUBUNIT 3"/>
    <property type="match status" value="1"/>
</dbReference>
<evidence type="ECO:0000256" key="4">
    <source>
        <dbReference type="ARBA" id="ARBA00023015"/>
    </source>
</evidence>
<evidence type="ECO:0000256" key="5">
    <source>
        <dbReference type="ARBA" id="ARBA00023125"/>
    </source>
</evidence>
<dbReference type="EMBL" id="JAJSOF020000027">
    <property type="protein sequence ID" value="KAJ4433084.1"/>
    <property type="molecule type" value="Genomic_DNA"/>
</dbReference>
<proteinExistence type="inferred from homology"/>
<dbReference type="Pfam" id="PF12251">
    <property type="entry name" value="SNAPC3"/>
    <property type="match status" value="1"/>
</dbReference>
<comment type="function">
    <text evidence="8">Part of the SNAPc complex required for the transcription of both RNA polymerase II and III small-nuclear RNA genes. Binds to the proximal sequence element (PSE), a non-TATA-box basal promoter element common to these 2 types of genes. Recruits TBP and BRF2 to the U6 snRNA TATA box.</text>
</comment>
<comment type="subunit">
    <text evidence="9">Part of the SNAPc complex composed of 5 subunits: SNAPC1, SNAPC2, SNAPC3, SNAPC4 and SNAPC5. SNAPC3 interacts with SNAPC1.</text>
</comment>
<accession>A0ABQ8SGS6</accession>
<evidence type="ECO:0000256" key="6">
    <source>
        <dbReference type="ARBA" id="ARBA00023163"/>
    </source>
</evidence>
<evidence type="ECO:0000256" key="7">
    <source>
        <dbReference type="ARBA" id="ARBA00023242"/>
    </source>
</evidence>
<keyword evidence="12" id="KW-1185">Reference proteome</keyword>
<dbReference type="PANTHER" id="PTHR13421">
    <property type="entry name" value="SNRNA-ACTIVATING PROTEIN COMPLEX SUBUNIT 3"/>
    <property type="match status" value="1"/>
</dbReference>
<sequence length="302" mass="34567">MESVYQTGNRSWVSEKICLKDLFREFSAAVPTVSNIESESAKSRKAVDLKKISVLMDVELSEDKLKILADTCSVDKLKVSCEPPTVDVECVKARPGLFDKSDIPPEASNLETLKHLKKRIINDETVEHLKYRSNIWLTEPSVENLDLTPGKHFLVTVRMYHPFRHKIGIRSSQPPRCSQEIVLLGEQFLTSLRDKILCPSDLAVSGELSENPHQSFTVRAMDIYKSGFIFIENTFYNDHRDPKNIDYSSVIRNWAASHDLGPFQTARMEDTKFEDLTVRLGYPYVYQHQGNCEHLLVFSDVR</sequence>
<evidence type="ECO:0000313" key="11">
    <source>
        <dbReference type="EMBL" id="KAJ4433084.1"/>
    </source>
</evidence>
<evidence type="ECO:0000256" key="8">
    <source>
        <dbReference type="ARBA" id="ARBA00025193"/>
    </source>
</evidence>
<evidence type="ECO:0000256" key="9">
    <source>
        <dbReference type="ARBA" id="ARBA00025958"/>
    </source>
</evidence>
<keyword evidence="5" id="KW-0238">DNA-binding</keyword>
<comment type="subcellular location">
    <subcellularLocation>
        <location evidence="1">Nucleus</location>
    </subcellularLocation>
</comment>
<name>A0ABQ8SGS6_PERAM</name>
<dbReference type="Proteomes" id="UP001148838">
    <property type="component" value="Unassembled WGS sequence"/>
</dbReference>
<keyword evidence="7" id="KW-0539">Nucleus</keyword>
<reference evidence="11 12" key="1">
    <citation type="journal article" date="2022" name="Allergy">
        <title>Genome assembly and annotation of Periplaneta americana reveal a comprehensive cockroach allergen profile.</title>
        <authorList>
            <person name="Wang L."/>
            <person name="Xiong Q."/>
            <person name="Saelim N."/>
            <person name="Wang L."/>
            <person name="Nong W."/>
            <person name="Wan A.T."/>
            <person name="Shi M."/>
            <person name="Liu X."/>
            <person name="Cao Q."/>
            <person name="Hui J.H.L."/>
            <person name="Sookrung N."/>
            <person name="Leung T.F."/>
            <person name="Tungtrongchitr A."/>
            <person name="Tsui S.K.W."/>
        </authorList>
    </citation>
    <scope>NUCLEOTIDE SEQUENCE [LARGE SCALE GENOMIC DNA]</scope>
    <source>
        <strain evidence="11">PWHHKU_190912</strain>
    </source>
</reference>
<protein>
    <recommendedName>
        <fullName evidence="3">snRNA-activating protein complex subunit 3</fullName>
    </recommendedName>
    <alternativeName>
        <fullName evidence="10">Small nuclear RNA-activating complex polypeptide 3</fullName>
    </alternativeName>
</protein>
<comment type="caution">
    <text evidence="11">The sequence shown here is derived from an EMBL/GenBank/DDBJ whole genome shotgun (WGS) entry which is preliminary data.</text>
</comment>
<evidence type="ECO:0000256" key="3">
    <source>
        <dbReference type="ARBA" id="ARBA00013634"/>
    </source>
</evidence>
<evidence type="ECO:0000313" key="12">
    <source>
        <dbReference type="Proteomes" id="UP001148838"/>
    </source>
</evidence>
<keyword evidence="4" id="KW-0805">Transcription regulation</keyword>
<dbReference type="InterPro" id="IPR022042">
    <property type="entry name" value="snRNA-activating_su3"/>
</dbReference>
<evidence type="ECO:0000256" key="10">
    <source>
        <dbReference type="ARBA" id="ARBA00029606"/>
    </source>
</evidence>
<evidence type="ECO:0000256" key="1">
    <source>
        <dbReference type="ARBA" id="ARBA00004123"/>
    </source>
</evidence>